<keyword evidence="1" id="KW-0472">Membrane</keyword>
<gene>
    <name evidence="2" type="ORF">AUO94_09420</name>
</gene>
<sequence>MHRVVRLDEKGFSFLTAIFDLLVLLLMLPLIVLFFGFAIGFAKDLDPHRAEWQLFAIDLQSYLNHSDAIEIINGGSGIRIAQMGEEFDIELYTDMIRKQKNRKGHEVMLTRVRQSHFTLVGNKLKVQTEFLSGNTEEAEYVFTQPKK</sequence>
<evidence type="ECO:0000313" key="3">
    <source>
        <dbReference type="Proteomes" id="UP000065533"/>
    </source>
</evidence>
<dbReference type="RefSeq" id="WP_058385515.1">
    <property type="nucleotide sequence ID" value="NZ_CP013661.2"/>
</dbReference>
<evidence type="ECO:0008006" key="4">
    <source>
        <dbReference type="Google" id="ProtNLM"/>
    </source>
</evidence>
<keyword evidence="3" id="KW-1185">Reference proteome</keyword>
<organism evidence="2 3">
    <name type="scientific">Planococcus kocurii</name>
    <dbReference type="NCBI Taxonomy" id="1374"/>
    <lineage>
        <taxon>Bacteria</taxon>
        <taxon>Bacillati</taxon>
        <taxon>Bacillota</taxon>
        <taxon>Bacilli</taxon>
        <taxon>Bacillales</taxon>
        <taxon>Caryophanaceae</taxon>
        <taxon>Planococcus</taxon>
    </lineage>
</organism>
<accession>A0ABM5WWY1</accession>
<dbReference type="EMBL" id="CP013661">
    <property type="protein sequence ID" value="ALS78856.1"/>
    <property type="molecule type" value="Genomic_DNA"/>
</dbReference>
<keyword evidence="1" id="KW-0812">Transmembrane</keyword>
<feature type="transmembrane region" description="Helical" evidence="1">
    <location>
        <begin position="12"/>
        <end position="39"/>
    </location>
</feature>
<reference evidence="2" key="1">
    <citation type="submission" date="2016-01" db="EMBL/GenBank/DDBJ databases">
        <title>Complete genome of Planococcus kocurri type strain.</title>
        <authorList>
            <person name="See-Too W.S."/>
        </authorList>
    </citation>
    <scope>NUCLEOTIDE SEQUENCE [LARGE SCALE GENOMIC DNA]</scope>
    <source>
        <strain evidence="2">ATCC 43650</strain>
    </source>
</reference>
<evidence type="ECO:0000256" key="1">
    <source>
        <dbReference type="SAM" id="Phobius"/>
    </source>
</evidence>
<dbReference type="InterPro" id="IPR016977">
    <property type="entry name" value="ComGF"/>
</dbReference>
<keyword evidence="1" id="KW-1133">Transmembrane helix</keyword>
<evidence type="ECO:0000313" key="2">
    <source>
        <dbReference type="EMBL" id="ALS78856.1"/>
    </source>
</evidence>
<dbReference type="Proteomes" id="UP000065533">
    <property type="component" value="Chromosome"/>
</dbReference>
<proteinExistence type="predicted"/>
<dbReference type="NCBIfam" id="NF041002">
    <property type="entry name" value="pilin_ComGF"/>
    <property type="match status" value="1"/>
</dbReference>
<dbReference type="Pfam" id="PF15980">
    <property type="entry name" value="ComGF"/>
    <property type="match status" value="1"/>
</dbReference>
<protein>
    <recommendedName>
        <fullName evidence="4">Competence protein ComGF</fullName>
    </recommendedName>
</protein>
<name>A0ABM5WWY1_9BACL</name>